<evidence type="ECO:0000256" key="5">
    <source>
        <dbReference type="SAM" id="MobiDB-lite"/>
    </source>
</evidence>
<dbReference type="PANTHER" id="PTHR33392:SF3">
    <property type="entry name" value="POLYISOPRENYL-TEICHOIC ACID--PEPTIDOGLYCAN TEICHOIC ACID TRANSFERASE TAGT"/>
    <property type="match status" value="1"/>
</dbReference>
<dbReference type="Pfam" id="PF03816">
    <property type="entry name" value="LytR_cpsA_psr"/>
    <property type="match status" value="1"/>
</dbReference>
<dbReference type="EMBL" id="CP020814">
    <property type="protein sequence ID" value="ARK32199.1"/>
    <property type="molecule type" value="Genomic_DNA"/>
</dbReference>
<evidence type="ECO:0000256" key="4">
    <source>
        <dbReference type="ARBA" id="ARBA00022989"/>
    </source>
</evidence>
<dbReference type="KEGG" id="bkw:BkAM31D_21400"/>
<protein>
    <submittedName>
        <fullName evidence="8">Putative transcriptional regulator YwtF</fullName>
    </submittedName>
</protein>
<name>A0A1X9MFH2_9BACI</name>
<dbReference type="STRING" id="199441.BkAM31D_21400"/>
<proteinExistence type="inferred from homology"/>
<dbReference type="AlphaFoldDB" id="A0A1X9MFH2"/>
<feature type="compositionally biased region" description="Polar residues" evidence="5">
    <location>
        <begin position="328"/>
        <end position="356"/>
    </location>
</feature>
<feature type="region of interest" description="Disordered" evidence="5">
    <location>
        <begin position="321"/>
        <end position="356"/>
    </location>
</feature>
<dbReference type="NCBIfam" id="TIGR00350">
    <property type="entry name" value="lytR_cpsA_psr"/>
    <property type="match status" value="1"/>
</dbReference>
<sequence precursor="true">MAQSRVKRRKKKGKKGVLRFFMLVGFVLFLAFGAGAGYLIYKISNVTANTQLELERGDKSERRDQAVSPSKDNISVLFLGVDSRDSDLRGRTDAMLLATFNRTDSSIKLLSIPRDTLVDIPGRVNADKINHAHAYGGLDLTISTVEEFLDIPVDYYVTLNFTAFMEIIDAFGGVDVEVPFTFTEQNSEGRLDKITINEGWQTLDGEEALAYVRMRKKDPLGDIGRGMRQQQVMQALIEKASSFSSITRYGDVLESIEEYLNMNLSFGNLVALHSYAASLNNIEQINLQGDNATINGVYYYQVRDESREEISTLLKRHLELMPPAPETDSYQTEGEFQSESPTDFETAPEGQTTDLQ</sequence>
<feature type="domain" description="Cell envelope-related transcriptional attenuator" evidence="7">
    <location>
        <begin position="91"/>
        <end position="241"/>
    </location>
</feature>
<keyword evidence="4 6" id="KW-1133">Transmembrane helix</keyword>
<gene>
    <name evidence="8" type="primary">ywtF</name>
    <name evidence="8" type="ORF">BkAM31D_21400</name>
</gene>
<keyword evidence="6" id="KW-0472">Membrane</keyword>
<evidence type="ECO:0000313" key="9">
    <source>
        <dbReference type="Proteomes" id="UP000193006"/>
    </source>
</evidence>
<organism evidence="8 9">
    <name type="scientific">Halalkalibacter krulwichiae</name>
    <dbReference type="NCBI Taxonomy" id="199441"/>
    <lineage>
        <taxon>Bacteria</taxon>
        <taxon>Bacillati</taxon>
        <taxon>Bacillota</taxon>
        <taxon>Bacilli</taxon>
        <taxon>Bacillales</taxon>
        <taxon>Bacillaceae</taxon>
        <taxon>Halalkalibacter</taxon>
    </lineage>
</organism>
<evidence type="ECO:0000313" key="8">
    <source>
        <dbReference type="EMBL" id="ARK32199.1"/>
    </source>
</evidence>
<dbReference type="GO" id="GO:0071555">
    <property type="term" value="P:cell wall organization"/>
    <property type="evidence" value="ECO:0007669"/>
    <property type="project" value="UniProtKB-KW"/>
</dbReference>
<evidence type="ECO:0000256" key="6">
    <source>
        <dbReference type="SAM" id="Phobius"/>
    </source>
</evidence>
<dbReference type="InterPro" id="IPR004474">
    <property type="entry name" value="LytR_CpsA_psr"/>
</dbReference>
<evidence type="ECO:0000259" key="7">
    <source>
        <dbReference type="Pfam" id="PF03816"/>
    </source>
</evidence>
<dbReference type="RefSeq" id="WP_066158216.1">
    <property type="nucleotide sequence ID" value="NZ_CP020814.1"/>
</dbReference>
<dbReference type="InterPro" id="IPR050922">
    <property type="entry name" value="LytR/CpsA/Psr_CW_biosynth"/>
</dbReference>
<evidence type="ECO:0000256" key="2">
    <source>
        <dbReference type="ARBA" id="ARBA00022692"/>
    </source>
</evidence>
<feature type="transmembrane region" description="Helical" evidence="6">
    <location>
        <begin position="20"/>
        <end position="41"/>
    </location>
</feature>
<dbReference type="Gene3D" id="3.40.630.190">
    <property type="entry name" value="LCP protein"/>
    <property type="match status" value="1"/>
</dbReference>
<keyword evidence="3" id="KW-0735">Signal-anchor</keyword>
<dbReference type="Proteomes" id="UP000193006">
    <property type="component" value="Chromosome"/>
</dbReference>
<reference evidence="8 9" key="1">
    <citation type="submission" date="2017-04" db="EMBL/GenBank/DDBJ databases">
        <title>Bacillus krulwichiae AM31D Genome sequencing and assembly.</title>
        <authorList>
            <person name="Krulwich T.A."/>
            <person name="Anastor L."/>
            <person name="Ehrlich R."/>
            <person name="Ehrlich G.D."/>
            <person name="Janto B."/>
        </authorList>
    </citation>
    <scope>NUCLEOTIDE SEQUENCE [LARGE SCALE GENOMIC DNA]</scope>
    <source>
        <strain evidence="8 9">AM31D</strain>
    </source>
</reference>
<dbReference type="PANTHER" id="PTHR33392">
    <property type="entry name" value="POLYISOPRENYL-TEICHOIC ACID--PEPTIDOGLYCAN TEICHOIC ACID TRANSFERASE TAGU"/>
    <property type="match status" value="1"/>
</dbReference>
<evidence type="ECO:0000256" key="3">
    <source>
        <dbReference type="ARBA" id="ARBA00022968"/>
    </source>
</evidence>
<evidence type="ECO:0000256" key="1">
    <source>
        <dbReference type="ARBA" id="ARBA00006068"/>
    </source>
</evidence>
<comment type="similarity">
    <text evidence="1">Belongs to the LytR/CpsA/Psr (LCP) family.</text>
</comment>
<accession>A0A1X9MFH2</accession>
<keyword evidence="9" id="KW-1185">Reference proteome</keyword>
<keyword evidence="2 6" id="KW-0812">Transmembrane</keyword>